<dbReference type="KEGG" id="msea:METESE_25600"/>
<dbReference type="InterPro" id="IPR001969">
    <property type="entry name" value="Aspartic_peptidase_AS"/>
</dbReference>
<evidence type="ECO:0008006" key="4">
    <source>
        <dbReference type="Google" id="ProtNLM"/>
    </source>
</evidence>
<proteinExistence type="predicted"/>
<dbReference type="Pfam" id="PF13650">
    <property type="entry name" value="Asp_protease_2"/>
    <property type="match status" value="1"/>
</dbReference>
<evidence type="ECO:0000313" key="3">
    <source>
        <dbReference type="Proteomes" id="UP001228113"/>
    </source>
</evidence>
<evidence type="ECO:0000313" key="2">
    <source>
        <dbReference type="EMBL" id="BDU77602.1"/>
    </source>
</evidence>
<dbReference type="PROSITE" id="PS00141">
    <property type="entry name" value="ASP_PROTEASE"/>
    <property type="match status" value="1"/>
</dbReference>
<keyword evidence="3" id="KW-1185">Reference proteome</keyword>
<organism evidence="2 3">
    <name type="scientific">Mesoterricola sediminis</name>
    <dbReference type="NCBI Taxonomy" id="2927980"/>
    <lineage>
        <taxon>Bacteria</taxon>
        <taxon>Pseudomonadati</taxon>
        <taxon>Acidobacteriota</taxon>
        <taxon>Holophagae</taxon>
        <taxon>Holophagales</taxon>
        <taxon>Holophagaceae</taxon>
        <taxon>Mesoterricola</taxon>
    </lineage>
</organism>
<reference evidence="2" key="1">
    <citation type="journal article" date="2023" name="Int. J. Syst. Evol. Microbiol.">
        <title>Mesoterricola silvestris gen. nov., sp. nov., Mesoterricola sediminis sp. nov., Geothrix oryzae sp. nov., Geothrix edaphica sp. nov., Geothrix rubra sp. nov., and Geothrix limicola sp. nov., six novel members of Acidobacteriota isolated from soils.</title>
        <authorList>
            <person name="Itoh H."/>
            <person name="Sugisawa Y."/>
            <person name="Mise K."/>
            <person name="Xu Z."/>
            <person name="Kuniyasu M."/>
            <person name="Ushijima N."/>
            <person name="Kawano K."/>
            <person name="Kobayashi E."/>
            <person name="Shiratori Y."/>
            <person name="Masuda Y."/>
            <person name="Senoo K."/>
        </authorList>
    </citation>
    <scope>NUCLEOTIDE SEQUENCE</scope>
    <source>
        <strain evidence="2">W786</strain>
    </source>
</reference>
<dbReference type="GO" id="GO:0006508">
    <property type="term" value="P:proteolysis"/>
    <property type="evidence" value="ECO:0007669"/>
    <property type="project" value="InterPro"/>
</dbReference>
<gene>
    <name evidence="2" type="ORF">METESE_25600</name>
</gene>
<name>A0AA48KET2_9BACT</name>
<dbReference type="SUPFAM" id="SSF50630">
    <property type="entry name" value="Acid proteases"/>
    <property type="match status" value="1"/>
</dbReference>
<feature type="signal peptide" evidence="1">
    <location>
        <begin position="1"/>
        <end position="22"/>
    </location>
</feature>
<dbReference type="InterPro" id="IPR034122">
    <property type="entry name" value="Retropepsin-like_bacterial"/>
</dbReference>
<keyword evidence="1" id="KW-0732">Signal</keyword>
<dbReference type="Gene3D" id="2.40.70.10">
    <property type="entry name" value="Acid Proteases"/>
    <property type="match status" value="1"/>
</dbReference>
<feature type="chain" id="PRO_5041428923" description="Aspartyl protease" evidence="1">
    <location>
        <begin position="23"/>
        <end position="389"/>
    </location>
</feature>
<sequence length="389" mass="41604">MNRWVIALAAVPAIGLAGSLPASVGPAGVPLEVNEDGFCIVAVRLASSRAGEGDRTFRFLLDTGASATLVDAAMPARFVRDEGRSVPVWDITGVRVEGARARLHGLAFPGFVRTNVPVVRVDLRGSFGPLEDAPIDGVLGMDLLEQFPFVLDLPRRRWWPGRRLPGRTRSVPLRRVPGAPPQVELRAGGGTLLADVDTGSMGGVQVPPDRCPAPGRAWVEGAGLSRTRTRSRVGWLEEVRAGALRWREVPVDCCAPDGRGLLGLDLWSGCAVGFDFAVPCLEVPADRALDMPLRRPASRTLPVAWNRGVSPAVLRVIAVRPGSGMDRAGCRVGDVLVRVGPLAGNRLTRRGILGWVRRGAPHAWIIRREGVLARLAYPGEGGERKGHGP</sequence>
<dbReference type="EMBL" id="AP027081">
    <property type="protein sequence ID" value="BDU77602.1"/>
    <property type="molecule type" value="Genomic_DNA"/>
</dbReference>
<dbReference type="GO" id="GO:0004190">
    <property type="term" value="F:aspartic-type endopeptidase activity"/>
    <property type="evidence" value="ECO:0007669"/>
    <property type="project" value="InterPro"/>
</dbReference>
<dbReference type="Proteomes" id="UP001228113">
    <property type="component" value="Chromosome"/>
</dbReference>
<accession>A0AA48KET2</accession>
<evidence type="ECO:0000256" key="1">
    <source>
        <dbReference type="SAM" id="SignalP"/>
    </source>
</evidence>
<dbReference type="AlphaFoldDB" id="A0AA48KET2"/>
<dbReference type="InterPro" id="IPR021109">
    <property type="entry name" value="Peptidase_aspartic_dom_sf"/>
</dbReference>
<protein>
    <recommendedName>
        <fullName evidence="4">Aspartyl protease</fullName>
    </recommendedName>
</protein>
<dbReference type="CDD" id="cd05483">
    <property type="entry name" value="retropepsin_like_bacteria"/>
    <property type="match status" value="1"/>
</dbReference>